<protein>
    <submittedName>
        <fullName evidence="2">Uncharacterized protein</fullName>
    </submittedName>
</protein>
<accession>A0A645A6G7</accession>
<reference evidence="2" key="1">
    <citation type="submission" date="2019-08" db="EMBL/GenBank/DDBJ databases">
        <authorList>
            <person name="Kucharzyk K."/>
            <person name="Murdoch R.W."/>
            <person name="Higgins S."/>
            <person name="Loffler F."/>
        </authorList>
    </citation>
    <scope>NUCLEOTIDE SEQUENCE</scope>
</reference>
<organism evidence="2">
    <name type="scientific">bioreactor metagenome</name>
    <dbReference type="NCBI Taxonomy" id="1076179"/>
    <lineage>
        <taxon>unclassified sequences</taxon>
        <taxon>metagenomes</taxon>
        <taxon>ecological metagenomes</taxon>
    </lineage>
</organism>
<proteinExistence type="predicted"/>
<comment type="caution">
    <text evidence="2">The sequence shown here is derived from an EMBL/GenBank/DDBJ whole genome shotgun (WGS) entry which is preliminary data.</text>
</comment>
<sequence length="322" mass="34622">MRRFGEDAVHVVPEQGLQPKRHAAGAAADTAGQIDEQRMVGVHLHLESLQLTRQPSSRDGIAEEQPGRVLVVDEIGQRIVEGLLASGRHGHRIVGVVFDDIDAMGAQQILLPLPGVCGHVHGHPEAELGRHDADRQPEVPGRSDSDGVVAEKLAGLGAVEGAIVGPGRQQSGFDSQRFCVGEHLVDAAAGLDRAADRQHAVELGELLTGQGESVSVAEGLLHPADRHQRRFDDSRAGSRLREDLGQIGREPLQAVGCIVDVNRSQPDRGQPLGRRQQGRIEPGGLAEPDHIVQRGTVRQPVGQAFAHDHLRHCVSPRVQNCR</sequence>
<dbReference type="EMBL" id="VSSQ01010842">
    <property type="protein sequence ID" value="MPM45354.1"/>
    <property type="molecule type" value="Genomic_DNA"/>
</dbReference>
<evidence type="ECO:0000313" key="2">
    <source>
        <dbReference type="EMBL" id="MPM45354.1"/>
    </source>
</evidence>
<name>A0A645A6G7_9ZZZZ</name>
<feature type="compositionally biased region" description="Basic and acidic residues" evidence="1">
    <location>
        <begin position="124"/>
        <end position="145"/>
    </location>
</feature>
<dbReference type="AlphaFoldDB" id="A0A645A6G7"/>
<gene>
    <name evidence="2" type="ORF">SDC9_92041</name>
</gene>
<feature type="region of interest" description="Disordered" evidence="1">
    <location>
        <begin position="263"/>
        <end position="287"/>
    </location>
</feature>
<feature type="region of interest" description="Disordered" evidence="1">
    <location>
        <begin position="124"/>
        <end position="146"/>
    </location>
</feature>
<evidence type="ECO:0000256" key="1">
    <source>
        <dbReference type="SAM" id="MobiDB-lite"/>
    </source>
</evidence>